<dbReference type="SUPFAM" id="SSF58100">
    <property type="entry name" value="Bacterial hemolysins"/>
    <property type="match status" value="1"/>
</dbReference>
<name>A0A4U2ZZ93_BACMY</name>
<evidence type="ECO:0000313" key="3">
    <source>
        <dbReference type="Proteomes" id="UP000305524"/>
    </source>
</evidence>
<sequence>MNKKLYKKFLLSMMIAGMATSNIVPLHTFAAEQKVHTTISQETIHNYSLGPEGFQDVLAPTMSSVLVMDSYAKTIRNQQDTDLSGISSLNSNLRANMLKHQDDAKKNATYWLDNLKPRIMNTNQNIVNYNDTFQKHYSILLAAIDKKDTEILKTELEKLYQSILTNKSEVNELLEQLKTFRNKMTADTQNFKQDTNQLTTILASTTAGIPFLEQRIDGYNESIKKSNDQIIAGAVLCAT</sequence>
<dbReference type="Proteomes" id="UP000305524">
    <property type="component" value="Unassembled WGS sequence"/>
</dbReference>
<dbReference type="InterPro" id="IPR052785">
    <property type="entry name" value="Enterotoxin_cmpnt"/>
</dbReference>
<keyword evidence="1" id="KW-0732">Signal</keyword>
<feature type="signal peptide" evidence="1">
    <location>
        <begin position="1"/>
        <end position="30"/>
    </location>
</feature>
<dbReference type="CDD" id="cd22653">
    <property type="entry name" value="ClyA_HblB-like"/>
    <property type="match status" value="1"/>
</dbReference>
<evidence type="ECO:0000313" key="2">
    <source>
        <dbReference type="EMBL" id="TKI79730.1"/>
    </source>
</evidence>
<dbReference type="Gene3D" id="1.20.1170.10">
    <property type="match status" value="1"/>
</dbReference>
<feature type="non-terminal residue" evidence="2">
    <location>
        <position position="239"/>
    </location>
</feature>
<accession>A0A4U2ZZ93</accession>
<feature type="chain" id="PRO_5021006440" evidence="1">
    <location>
        <begin position="31"/>
        <end position="239"/>
    </location>
</feature>
<dbReference type="GO" id="GO:0016020">
    <property type="term" value="C:membrane"/>
    <property type="evidence" value="ECO:0007669"/>
    <property type="project" value="InterPro"/>
</dbReference>
<proteinExistence type="predicted"/>
<dbReference type="EMBL" id="SZOD01001043">
    <property type="protein sequence ID" value="TKI79730.1"/>
    <property type="molecule type" value="Genomic_DNA"/>
</dbReference>
<evidence type="ECO:0000256" key="1">
    <source>
        <dbReference type="SAM" id="SignalP"/>
    </source>
</evidence>
<dbReference type="Pfam" id="PF05791">
    <property type="entry name" value="Bacillus_HBL"/>
    <property type="match status" value="1"/>
</dbReference>
<protein>
    <submittedName>
        <fullName evidence="2">Enterotoxin C</fullName>
    </submittedName>
</protein>
<gene>
    <name evidence="2" type="ORF">FC701_30770</name>
</gene>
<dbReference type="AlphaFoldDB" id="A0A4U2ZZ93"/>
<reference evidence="2 3" key="1">
    <citation type="journal article" date="2019" name="Environ. Microbiol.">
        <title>An active ?-lactamase is a part of an orchestrated cell wall stress resistance network of Bacillus subtilis and related rhizosphere species.</title>
        <authorList>
            <person name="Bucher T."/>
            <person name="Keren-Paz A."/>
            <person name="Hausser J."/>
            <person name="Olender T."/>
            <person name="Cytryn E."/>
            <person name="Kolodkin-Gal I."/>
        </authorList>
    </citation>
    <scope>NUCLEOTIDE SEQUENCE [LARGE SCALE GENOMIC DNA]</scope>
    <source>
        <strain evidence="2 3">I186</strain>
    </source>
</reference>
<dbReference type="PANTHER" id="PTHR38443:SF2">
    <property type="entry name" value="NON-HEMOLYTIC ENTEROTOXIN LYTIC COMPONENT L1"/>
    <property type="match status" value="1"/>
</dbReference>
<dbReference type="PANTHER" id="PTHR38443">
    <property type="match status" value="1"/>
</dbReference>
<dbReference type="InterPro" id="IPR008414">
    <property type="entry name" value="HBL"/>
</dbReference>
<comment type="caution">
    <text evidence="2">The sequence shown here is derived from an EMBL/GenBank/DDBJ whole genome shotgun (WGS) entry which is preliminary data.</text>
</comment>
<dbReference type="RefSeq" id="WP_170972776.1">
    <property type="nucleotide sequence ID" value="NZ_SZOD01001043.1"/>
</dbReference>
<organism evidence="2 3">
    <name type="scientific">Bacillus mycoides</name>
    <dbReference type="NCBI Taxonomy" id="1405"/>
    <lineage>
        <taxon>Bacteria</taxon>
        <taxon>Bacillati</taxon>
        <taxon>Bacillota</taxon>
        <taxon>Bacilli</taxon>
        <taxon>Bacillales</taxon>
        <taxon>Bacillaceae</taxon>
        <taxon>Bacillus</taxon>
        <taxon>Bacillus cereus group</taxon>
    </lineage>
</organism>